<comment type="caution">
    <text evidence="3">The sequence shown here is derived from an EMBL/GenBank/DDBJ whole genome shotgun (WGS) entry which is preliminary data.</text>
</comment>
<dbReference type="InterPro" id="IPR036890">
    <property type="entry name" value="HATPase_C_sf"/>
</dbReference>
<evidence type="ECO:0000256" key="1">
    <source>
        <dbReference type="ARBA" id="ARBA00022527"/>
    </source>
</evidence>
<dbReference type="RefSeq" id="WP_188546371.1">
    <property type="nucleotide sequence ID" value="NZ_BMCU01000004.1"/>
</dbReference>
<dbReference type="GO" id="GO:0004674">
    <property type="term" value="F:protein serine/threonine kinase activity"/>
    <property type="evidence" value="ECO:0007669"/>
    <property type="project" value="UniProtKB-KW"/>
</dbReference>
<dbReference type="InterPro" id="IPR003594">
    <property type="entry name" value="HATPase_dom"/>
</dbReference>
<dbReference type="Gene3D" id="3.30.565.10">
    <property type="entry name" value="Histidine kinase-like ATPase, C-terminal domain"/>
    <property type="match status" value="1"/>
</dbReference>
<keyword evidence="1" id="KW-0808">Transferase</keyword>
<dbReference type="Proteomes" id="UP000654257">
    <property type="component" value="Unassembled WGS sequence"/>
</dbReference>
<feature type="domain" description="Histidine kinase/HSP90-like ATPase" evidence="2">
    <location>
        <begin position="19"/>
        <end position="132"/>
    </location>
</feature>
<evidence type="ECO:0000313" key="3">
    <source>
        <dbReference type="EMBL" id="GGG19716.1"/>
    </source>
</evidence>
<keyword evidence="1" id="KW-0723">Serine/threonine-protein kinase</keyword>
<sequence length="143" mass="15146">MNTNPTHATASRWSYEDDATADAAGALRRRLSSWLESRALKAISVDVVLAAYEAMANSVEHAFVGRSGPGRMSLTAVHDGPVLVVTIADTGTWLEHGPTPNRGRGLRLAEAISDSVDVHHDGGTGTLVTLTWNLPADHYASGT</sequence>
<reference evidence="3" key="1">
    <citation type="journal article" date="2014" name="Int. J. Syst. Evol. Microbiol.">
        <title>Complete genome sequence of Corynebacterium casei LMG S-19264T (=DSM 44701T), isolated from a smear-ripened cheese.</title>
        <authorList>
            <consortium name="US DOE Joint Genome Institute (JGI-PGF)"/>
            <person name="Walter F."/>
            <person name="Albersmeier A."/>
            <person name="Kalinowski J."/>
            <person name="Ruckert C."/>
        </authorList>
    </citation>
    <scope>NUCLEOTIDE SEQUENCE</scope>
    <source>
        <strain evidence="3">CCM 7905</strain>
    </source>
</reference>
<proteinExistence type="predicted"/>
<evidence type="ECO:0000259" key="2">
    <source>
        <dbReference type="Pfam" id="PF13581"/>
    </source>
</evidence>
<dbReference type="PANTHER" id="PTHR35526:SF3">
    <property type="entry name" value="ANTI-SIGMA-F FACTOR RSBW"/>
    <property type="match status" value="1"/>
</dbReference>
<dbReference type="SUPFAM" id="SSF55874">
    <property type="entry name" value="ATPase domain of HSP90 chaperone/DNA topoisomerase II/histidine kinase"/>
    <property type="match status" value="1"/>
</dbReference>
<dbReference type="CDD" id="cd16936">
    <property type="entry name" value="HATPase_RsbW-like"/>
    <property type="match status" value="1"/>
</dbReference>
<dbReference type="Pfam" id="PF13581">
    <property type="entry name" value="HATPase_c_2"/>
    <property type="match status" value="1"/>
</dbReference>
<organism evidence="3 4">
    <name type="scientific">Rhodococcoides trifolii</name>
    <dbReference type="NCBI Taxonomy" id="908250"/>
    <lineage>
        <taxon>Bacteria</taxon>
        <taxon>Bacillati</taxon>
        <taxon>Actinomycetota</taxon>
        <taxon>Actinomycetes</taxon>
        <taxon>Mycobacteriales</taxon>
        <taxon>Nocardiaceae</taxon>
        <taxon>Rhodococcoides</taxon>
    </lineage>
</organism>
<dbReference type="PANTHER" id="PTHR35526">
    <property type="entry name" value="ANTI-SIGMA-F FACTOR RSBW-RELATED"/>
    <property type="match status" value="1"/>
</dbReference>
<reference evidence="3" key="2">
    <citation type="submission" date="2020-09" db="EMBL/GenBank/DDBJ databases">
        <authorList>
            <person name="Sun Q."/>
            <person name="Sedlacek I."/>
        </authorList>
    </citation>
    <scope>NUCLEOTIDE SEQUENCE</scope>
    <source>
        <strain evidence="3">CCM 7905</strain>
    </source>
</reference>
<dbReference type="InterPro" id="IPR050267">
    <property type="entry name" value="Anti-sigma-factor_SerPK"/>
</dbReference>
<name>A0A917LFY8_9NOCA</name>
<gene>
    <name evidence="3" type="ORF">GCM10007304_37030</name>
</gene>
<protein>
    <submittedName>
        <fullName evidence="3">Anti-sigma regulatory factor</fullName>
    </submittedName>
</protein>
<dbReference type="EMBL" id="BMCU01000004">
    <property type="protein sequence ID" value="GGG19716.1"/>
    <property type="molecule type" value="Genomic_DNA"/>
</dbReference>
<evidence type="ECO:0000313" key="4">
    <source>
        <dbReference type="Proteomes" id="UP000654257"/>
    </source>
</evidence>
<accession>A0A917LFY8</accession>
<keyword evidence="4" id="KW-1185">Reference proteome</keyword>
<keyword evidence="1" id="KW-0418">Kinase</keyword>
<dbReference type="AlphaFoldDB" id="A0A917LFY8"/>